<dbReference type="Gene3D" id="1.10.620.20">
    <property type="entry name" value="Ribonucleotide Reductase, subunit A"/>
    <property type="match status" value="1"/>
</dbReference>
<dbReference type="InterPro" id="IPR007029">
    <property type="entry name" value="YHS_dom"/>
</dbReference>
<dbReference type="Pfam" id="PF04945">
    <property type="entry name" value="YHS"/>
    <property type="match status" value="1"/>
</dbReference>
<accession>E8R6Y3</accession>
<dbReference type="EMBL" id="CP002363">
    <property type="protein sequence ID" value="ADV64416.1"/>
    <property type="molecule type" value="Genomic_DNA"/>
</dbReference>
<proteinExistence type="predicted"/>
<feature type="domain" description="TRASH" evidence="1">
    <location>
        <begin position="5"/>
        <end position="43"/>
    </location>
</feature>
<protein>
    <submittedName>
        <fullName evidence="2">YHS domain-containing protein</fullName>
    </submittedName>
</protein>
<dbReference type="InterPro" id="IPR009078">
    <property type="entry name" value="Ferritin-like_SF"/>
</dbReference>
<sequence>MEYVDPVCGMRVDPSKSKHKTLYKGRIYYFCSSRCKEEFERNPEYYLSHGPRGMPG</sequence>
<reference evidence="2 3" key="2">
    <citation type="journal article" date="2011" name="Stand. Genomic Sci.">
        <title>Complete genome sequence of Desulfurococcus mucosus type strain (O7/1).</title>
        <authorList>
            <person name="Wirth R."/>
            <person name="Chertkov O."/>
            <person name="Held B."/>
            <person name="Lapidus A."/>
            <person name="Nolan M."/>
            <person name="Lucas S."/>
            <person name="Hammon N."/>
            <person name="Deshpande S."/>
            <person name="Cheng J.F."/>
            <person name="Tapia R."/>
            <person name="Han C."/>
            <person name="Goodwin L."/>
            <person name="Pitluck S."/>
            <person name="Liolios K."/>
            <person name="Ioanna P."/>
            <person name="Ivanova N."/>
            <person name="Mavromatis K."/>
            <person name="Mikhailova N."/>
            <person name="Pati A."/>
            <person name="Chen A."/>
            <person name="Palaniappan K."/>
            <person name="Land M."/>
            <person name="Hauser L."/>
            <person name="Chang Y.J."/>
            <person name="Jeffries C.D."/>
            <person name="Bilek Y."/>
            <person name="Hader T."/>
            <person name="Rohde M."/>
            <person name="Spring S."/>
            <person name="Sikorski J."/>
            <person name="Goker M."/>
            <person name="Woyke T."/>
            <person name="Bristow J."/>
            <person name="Eisen J.A."/>
            <person name="Markowitz V."/>
            <person name="Hugenholtz P."/>
            <person name="Kyrpides N.C."/>
            <person name="Klenk H.P."/>
        </authorList>
    </citation>
    <scope>NUCLEOTIDE SEQUENCE [LARGE SCALE GENOMIC DNA]</scope>
    <source>
        <strain evidence="3">ATCC 35584 / DSM 2162 / JCM 9187 / O7/1</strain>
    </source>
</reference>
<evidence type="ECO:0000259" key="1">
    <source>
        <dbReference type="SMART" id="SM00746"/>
    </source>
</evidence>
<dbReference type="SMART" id="SM00746">
    <property type="entry name" value="TRASH"/>
    <property type="match status" value="1"/>
</dbReference>
<dbReference type="OrthoDB" id="37898at2157"/>
<dbReference type="STRING" id="765177.Desmu_0097"/>
<dbReference type="AlphaFoldDB" id="E8R6Y3"/>
<dbReference type="InterPro" id="IPR011017">
    <property type="entry name" value="TRASH_dom"/>
</dbReference>
<dbReference type="KEGG" id="dmu:Desmu_0097"/>
<dbReference type="GO" id="GO:0016491">
    <property type="term" value="F:oxidoreductase activity"/>
    <property type="evidence" value="ECO:0007669"/>
    <property type="project" value="InterPro"/>
</dbReference>
<dbReference type="HOGENOM" id="CLU_185152_1_0_2"/>
<evidence type="ECO:0000313" key="2">
    <source>
        <dbReference type="EMBL" id="ADV64416.1"/>
    </source>
</evidence>
<name>E8R6Y3_DESM0</name>
<reference evidence="3" key="1">
    <citation type="submission" date="2010-11" db="EMBL/GenBank/DDBJ databases">
        <title>The complete genome of Desulfurococcus mucosus DSM 2162.</title>
        <authorList>
            <consortium name="US DOE Joint Genome Institute (JGI-PGF)"/>
            <person name="Lucas S."/>
            <person name="Copeland A."/>
            <person name="Lapidus A."/>
            <person name="Bruce D."/>
            <person name="Goodwin L."/>
            <person name="Pitluck S."/>
            <person name="Kyrpides N."/>
            <person name="Mavromatis K."/>
            <person name="Pagani I."/>
            <person name="Ivanova N."/>
            <person name="Ovchinnikova G."/>
            <person name="Chertkov O."/>
            <person name="Held B."/>
            <person name="Brettin T."/>
            <person name="Detter J.C."/>
            <person name="Tapia R."/>
            <person name="Han C."/>
            <person name="Land M."/>
            <person name="Hauser L."/>
            <person name="Markowitz V."/>
            <person name="Cheng J.-F."/>
            <person name="Hugenholtz P."/>
            <person name="Woyke T."/>
            <person name="Wu D."/>
            <person name="Wirth R."/>
            <person name="Bilek Y."/>
            <person name="Hader T."/>
            <person name="Klenk H.-P."/>
            <person name="Eisen J.A."/>
        </authorList>
    </citation>
    <scope>NUCLEOTIDE SEQUENCE [LARGE SCALE GENOMIC DNA]</scope>
    <source>
        <strain evidence="3">ATCC 35584 / DSM 2162 / JCM 9187 / O7/1</strain>
    </source>
</reference>
<dbReference type="InterPro" id="IPR012348">
    <property type="entry name" value="RNR-like"/>
</dbReference>
<keyword evidence="3" id="KW-1185">Reference proteome</keyword>
<organism evidence="2 3">
    <name type="scientific">Desulfurococcus mucosus (strain ATCC 35584 / DSM 2162 / JCM 9187 / O7/1)</name>
    <dbReference type="NCBI Taxonomy" id="765177"/>
    <lineage>
        <taxon>Archaea</taxon>
        <taxon>Thermoproteota</taxon>
        <taxon>Thermoprotei</taxon>
        <taxon>Desulfurococcales</taxon>
        <taxon>Desulfurococcaceae</taxon>
        <taxon>Desulfurococcus</taxon>
    </lineage>
</organism>
<gene>
    <name evidence="2" type="ordered locus">Desmu_0097</name>
</gene>
<dbReference type="eggNOG" id="arCOG04507">
    <property type="taxonomic scope" value="Archaea"/>
</dbReference>
<evidence type="ECO:0000313" key="3">
    <source>
        <dbReference type="Proteomes" id="UP000001068"/>
    </source>
</evidence>
<dbReference type="Proteomes" id="UP000001068">
    <property type="component" value="Chromosome"/>
</dbReference>
<dbReference type="GeneID" id="32166981"/>
<dbReference type="RefSeq" id="WP_013561638.1">
    <property type="nucleotide sequence ID" value="NC_014961.1"/>
</dbReference>
<dbReference type="SUPFAM" id="SSF47240">
    <property type="entry name" value="Ferritin-like"/>
    <property type="match status" value="1"/>
</dbReference>